<dbReference type="InterPro" id="IPR019300">
    <property type="entry name" value="CooT"/>
</dbReference>
<dbReference type="KEGG" id="des:DSOUD_2966"/>
<dbReference type="OrthoDB" id="5402453at2"/>
<sequence>MCLDHGSFLLIDGDEETTLEHVASILPGNGELKLVDVLGKVRVVPGNIGEIDFLNKRIVLA</sequence>
<dbReference type="AlphaFoldDB" id="A0A0M5IUE9"/>
<evidence type="ECO:0000313" key="1">
    <source>
        <dbReference type="EMBL" id="ALC17694.1"/>
    </source>
</evidence>
<protein>
    <submittedName>
        <fullName evidence="1">Putative RNA-binding protein</fullName>
    </submittedName>
</protein>
<name>A0A0M5IUE9_9BACT</name>
<proteinExistence type="predicted"/>
<accession>A0A0M5IUE9</accession>
<keyword evidence="2" id="KW-1185">Reference proteome</keyword>
<dbReference type="EMBL" id="CP010802">
    <property type="protein sequence ID" value="ALC17694.1"/>
    <property type="molecule type" value="Genomic_DNA"/>
</dbReference>
<reference evidence="1 2" key="1">
    <citation type="submission" date="2015-07" db="EMBL/GenBank/DDBJ databases">
        <title>Isolation and Genomic Characterization of a Novel Halophilic Metal-Reducing Deltaproteobacterium from the Deep Subsurface.</title>
        <authorList>
            <person name="Badalamenti J.P."/>
            <person name="Summers Z.M."/>
            <person name="Gralnick J.A."/>
            <person name="Bond D.R."/>
        </authorList>
    </citation>
    <scope>NUCLEOTIDE SEQUENCE [LARGE SCALE GENOMIC DNA]</scope>
    <source>
        <strain evidence="1 2">WTL</strain>
    </source>
</reference>
<dbReference type="Proteomes" id="UP000057158">
    <property type="component" value="Chromosome"/>
</dbReference>
<dbReference type="RefSeq" id="WP_053551689.1">
    <property type="nucleotide sequence ID" value="NZ_CP010802.1"/>
</dbReference>
<dbReference type="PATRIC" id="fig|1603606.3.peg.3199"/>
<organism evidence="1 2">
    <name type="scientific">Desulfuromonas soudanensis</name>
    <dbReference type="NCBI Taxonomy" id="1603606"/>
    <lineage>
        <taxon>Bacteria</taxon>
        <taxon>Pseudomonadati</taxon>
        <taxon>Thermodesulfobacteriota</taxon>
        <taxon>Desulfuromonadia</taxon>
        <taxon>Desulfuromonadales</taxon>
        <taxon>Desulfuromonadaceae</taxon>
        <taxon>Desulfuromonas</taxon>
    </lineage>
</organism>
<dbReference type="Pfam" id="PF10133">
    <property type="entry name" value="CooT"/>
    <property type="match status" value="1"/>
</dbReference>
<evidence type="ECO:0000313" key="2">
    <source>
        <dbReference type="Proteomes" id="UP000057158"/>
    </source>
</evidence>
<gene>
    <name evidence="1" type="ORF">DSOUD_2966</name>
</gene>
<dbReference type="STRING" id="1603606.DSOUD_2966"/>